<dbReference type="AlphaFoldDB" id="E7RN48"/>
<gene>
    <name evidence="2" type="ORF">HMPREF0663_10548</name>
</gene>
<name>E7RN48_9BACT</name>
<keyword evidence="3" id="KW-1185">Reference proteome</keyword>
<dbReference type="EMBL" id="AEPE02000002">
    <property type="protein sequence ID" value="EFZ38179.1"/>
    <property type="molecule type" value="Genomic_DNA"/>
</dbReference>
<proteinExistence type="predicted"/>
<evidence type="ECO:0000256" key="1">
    <source>
        <dbReference type="SAM" id="SignalP"/>
    </source>
</evidence>
<comment type="caution">
    <text evidence="2">The sequence shown here is derived from an EMBL/GenBank/DDBJ whole genome shotgun (WGS) entry which is preliminary data.</text>
</comment>
<reference evidence="2" key="1">
    <citation type="submission" date="2011-01" db="EMBL/GenBank/DDBJ databases">
        <authorList>
            <person name="Muzny D."/>
            <person name="Qin X."/>
            <person name="Buhay C."/>
            <person name="Dugan-Rocha S."/>
            <person name="Ding Y."/>
            <person name="Chen G."/>
            <person name="Hawes A."/>
            <person name="Holder M."/>
            <person name="Jhangiani S."/>
            <person name="Johnson A."/>
            <person name="Khan Z."/>
            <person name="Li Z."/>
            <person name="Liu W."/>
            <person name="Liu X."/>
            <person name="Perez L."/>
            <person name="Shen H."/>
            <person name="Wang Q."/>
            <person name="Watt J."/>
            <person name="Xi L."/>
            <person name="Xin Y."/>
            <person name="Zhou J."/>
            <person name="Deng J."/>
            <person name="Jiang H."/>
            <person name="Liu Y."/>
            <person name="Qu J."/>
            <person name="Song X.-Z."/>
            <person name="Zhang L."/>
            <person name="Villasana D."/>
            <person name="Johnson A."/>
            <person name="Liu J."/>
            <person name="Liyanage D."/>
            <person name="Lorensuhewa L."/>
            <person name="Robinson T."/>
            <person name="Song A."/>
            <person name="Song B.-B."/>
            <person name="Dinh H."/>
            <person name="Thornton R."/>
            <person name="Coyle M."/>
            <person name="Francisco L."/>
            <person name="Jackson L."/>
            <person name="Javaid M."/>
            <person name="Korchina V."/>
            <person name="Kovar C."/>
            <person name="Mata R."/>
            <person name="Mathew T."/>
            <person name="Ngo R."/>
            <person name="Nguyen L."/>
            <person name="Nguyen N."/>
            <person name="Okwuonu G."/>
            <person name="Ongeri F."/>
            <person name="Pham C."/>
            <person name="Simmons D."/>
            <person name="Wilczek-Boney K."/>
            <person name="Hale W."/>
            <person name="Jakkamsetti A."/>
            <person name="Pham P."/>
            <person name="Ruth R."/>
            <person name="San Lucas F."/>
            <person name="Warren J."/>
            <person name="Zhang J."/>
            <person name="Zhao Z."/>
            <person name="Zhou C."/>
            <person name="Zhu D."/>
            <person name="Lee S."/>
            <person name="Bess C."/>
            <person name="Blankenburg K."/>
            <person name="Forbes L."/>
            <person name="Fu Q."/>
            <person name="Gubbala S."/>
            <person name="Hirani K."/>
            <person name="Jayaseelan J.C."/>
            <person name="Lara F."/>
            <person name="Munidasa M."/>
            <person name="Palculict T."/>
            <person name="Patil S."/>
            <person name="Pu L.-L."/>
            <person name="Saada N."/>
            <person name="Tang L."/>
            <person name="Weissenberger G."/>
            <person name="Zhu Y."/>
            <person name="Hemphill L."/>
            <person name="Shang Y."/>
            <person name="Youmans B."/>
            <person name="Ayvaz T."/>
            <person name="Ross M."/>
            <person name="Santibanez J."/>
            <person name="Aqrawi P."/>
            <person name="Gross S."/>
            <person name="Joshi V."/>
            <person name="Fowler G."/>
            <person name="Nazareth L."/>
            <person name="Reid J."/>
            <person name="Worley K."/>
            <person name="Petrosino J."/>
            <person name="Highlander S."/>
            <person name="Gibbs R."/>
        </authorList>
    </citation>
    <scope>NUCLEOTIDE SEQUENCE [LARGE SCALE GENOMIC DNA]</scope>
    <source>
        <strain evidence="2">ATCC 33269</strain>
    </source>
</reference>
<feature type="chain" id="PRO_5003221541" evidence="1">
    <location>
        <begin position="22"/>
        <end position="327"/>
    </location>
</feature>
<evidence type="ECO:0000313" key="2">
    <source>
        <dbReference type="EMBL" id="EFZ38179.1"/>
    </source>
</evidence>
<evidence type="ECO:0000313" key="3">
    <source>
        <dbReference type="Proteomes" id="UP000005580"/>
    </source>
</evidence>
<dbReference type="Proteomes" id="UP000005580">
    <property type="component" value="Unassembled WGS sequence"/>
</dbReference>
<sequence length="327" mass="36985">MKKYYYIIMCVCLTLFTIACTDENKKADTPIASVIVSATQLEINQSMEIRFTGIADQAVIYTGDKGHSYALRDSSDTGFVVNKGLFTYSYAIPGKFHVVCVASTYDTFMGKGLRRDTTAFDVVVKDDVTTIDRIFSSIRPNVYFAELVDTDSWMMCFPTKQLYNDKELKINTARVRLSFEITSDSSKIYVDEELYNSKNYYDMTKQHALRVVSDYGSIRNYKLYPIIYPEFTSIKIAGVYGTLQRNAYDQSLQTYIFALPIGTDLTHIIPEYVVDGDGILYANGKEITSGSEMNLVDRDVIYTLVRTSSANAKVSAVSKIKFEVTLY</sequence>
<organism evidence="2 3">
    <name type="scientific">Hoylesella oralis ATCC 33269</name>
    <dbReference type="NCBI Taxonomy" id="873533"/>
    <lineage>
        <taxon>Bacteria</taxon>
        <taxon>Pseudomonadati</taxon>
        <taxon>Bacteroidota</taxon>
        <taxon>Bacteroidia</taxon>
        <taxon>Bacteroidales</taxon>
        <taxon>Prevotellaceae</taxon>
        <taxon>Hoylesella</taxon>
    </lineage>
</organism>
<accession>E7RN48</accession>
<dbReference type="HOGENOM" id="CLU_065312_0_0_10"/>
<keyword evidence="1" id="KW-0732">Signal</keyword>
<protein>
    <submittedName>
        <fullName evidence="2">Uncharacterized protein</fullName>
    </submittedName>
</protein>
<feature type="signal peptide" evidence="1">
    <location>
        <begin position="1"/>
        <end position="21"/>
    </location>
</feature>
<dbReference type="STRING" id="28134.SAMN05444288_0326"/>
<dbReference type="PROSITE" id="PS51257">
    <property type="entry name" value="PROKAR_LIPOPROTEIN"/>
    <property type="match status" value="1"/>
</dbReference>